<sequence>MMMIELYGGFGEKGRTSVGIHSDRRLLFDVGIKVGAKGRDYYPAIAERDVATLDAVFISHAHEDHIGGLYWLRACGFQGTFYMTRETHDDAEAMLNQYADPSHRRAHPLKDARIKLFTPGQSIRMGESEILSGRSGHVAGGVWFSVTTPSKRVVYCADVVPNSEVFVMDALPRCDLVILDASYGGDPVSAGDRIGQIGDFIEAHRGKLVLPVPLSGKPLELMAILPGSFAIHHDMRRSLIAQIGVPDAVSAQTARSLRHKLERALDWREGSALPDCPLMTYDGMGSAGPSIGALRQAVDEQAAVLLTGHVPENTPAQALLEQGRATWIRLPTHPTRSENLALWQAAGKPMALGHSCTSEKLEELKPYLTTLVTTAMSGSQLSI</sequence>
<evidence type="ECO:0000313" key="3">
    <source>
        <dbReference type="Proteomes" id="UP000216188"/>
    </source>
</evidence>
<dbReference type="PANTHER" id="PTHR11203">
    <property type="entry name" value="CLEAVAGE AND POLYADENYLATION SPECIFICITY FACTOR FAMILY MEMBER"/>
    <property type="match status" value="1"/>
</dbReference>
<accession>A0A256G973</accession>
<dbReference type="InterPro" id="IPR001279">
    <property type="entry name" value="Metallo-B-lactamas"/>
</dbReference>
<organism evidence="2 3">
    <name type="scientific">Brucella pseudogrignonensis</name>
    <dbReference type="NCBI Taxonomy" id="419475"/>
    <lineage>
        <taxon>Bacteria</taxon>
        <taxon>Pseudomonadati</taxon>
        <taxon>Pseudomonadota</taxon>
        <taxon>Alphaproteobacteria</taxon>
        <taxon>Hyphomicrobiales</taxon>
        <taxon>Brucellaceae</taxon>
        <taxon>Brucella/Ochrobactrum group</taxon>
        <taxon>Brucella</taxon>
    </lineage>
</organism>
<proteinExistence type="predicted"/>
<dbReference type="Gene3D" id="3.60.15.10">
    <property type="entry name" value="Ribonuclease Z/Hydroxyacylglutathione hydrolase-like"/>
    <property type="match status" value="1"/>
</dbReference>
<dbReference type="Pfam" id="PF12706">
    <property type="entry name" value="Lactamase_B_2"/>
    <property type="match status" value="1"/>
</dbReference>
<dbReference type="EMBL" id="NNRM01000039">
    <property type="protein sequence ID" value="OYR23675.1"/>
    <property type="molecule type" value="Genomic_DNA"/>
</dbReference>
<dbReference type="InterPro" id="IPR036866">
    <property type="entry name" value="RibonucZ/Hydroxyglut_hydro"/>
</dbReference>
<protein>
    <submittedName>
        <fullName evidence="2">Metallo-beta-lactamase superfamily protein</fullName>
    </submittedName>
</protein>
<dbReference type="InterPro" id="IPR050698">
    <property type="entry name" value="MBL"/>
</dbReference>
<dbReference type="SMART" id="SM00849">
    <property type="entry name" value="Lactamase_B"/>
    <property type="match status" value="1"/>
</dbReference>
<reference evidence="2 3" key="1">
    <citation type="submission" date="2017-07" db="EMBL/GenBank/DDBJ databases">
        <title>Phylogenetic study on the rhizospheric bacterium Ochrobactrum sp. A44.</title>
        <authorList>
            <person name="Krzyzanowska D.M."/>
            <person name="Ossowicki A."/>
            <person name="Rajewska M."/>
            <person name="Maciag T."/>
            <person name="Kaczynski Z."/>
            <person name="Czerwicka M."/>
            <person name="Jafra S."/>
        </authorList>
    </citation>
    <scope>NUCLEOTIDE SEQUENCE [LARGE SCALE GENOMIC DNA]</scope>
    <source>
        <strain evidence="2 3">CCUG 30717</strain>
    </source>
</reference>
<comment type="caution">
    <text evidence="2">The sequence shown here is derived from an EMBL/GenBank/DDBJ whole genome shotgun (WGS) entry which is preliminary data.</text>
</comment>
<dbReference type="STRING" id="419475.A8A54_21840"/>
<dbReference type="SUPFAM" id="SSF56281">
    <property type="entry name" value="Metallo-hydrolase/oxidoreductase"/>
    <property type="match status" value="1"/>
</dbReference>
<feature type="domain" description="Metallo-beta-lactamase" evidence="1">
    <location>
        <begin position="14"/>
        <end position="217"/>
    </location>
</feature>
<dbReference type="Proteomes" id="UP000216188">
    <property type="component" value="Unassembled WGS sequence"/>
</dbReference>
<gene>
    <name evidence="2" type="ORF">CEV34_3679</name>
</gene>
<dbReference type="GO" id="GO:0004521">
    <property type="term" value="F:RNA endonuclease activity"/>
    <property type="evidence" value="ECO:0007669"/>
    <property type="project" value="TreeGrafter"/>
</dbReference>
<dbReference type="PANTHER" id="PTHR11203:SF37">
    <property type="entry name" value="INTEGRATOR COMPLEX SUBUNIT 11"/>
    <property type="match status" value="1"/>
</dbReference>
<evidence type="ECO:0000259" key="1">
    <source>
        <dbReference type="SMART" id="SM00849"/>
    </source>
</evidence>
<dbReference type="AlphaFoldDB" id="A0A256G973"/>
<dbReference type="RefSeq" id="WP_094544156.1">
    <property type="nucleotide sequence ID" value="NZ_CAXURC020000003.1"/>
</dbReference>
<evidence type="ECO:0000313" key="2">
    <source>
        <dbReference type="EMBL" id="OYR23675.1"/>
    </source>
</evidence>
<keyword evidence="3" id="KW-1185">Reference proteome</keyword>
<name>A0A256G973_9HYPH</name>